<dbReference type="GeneID" id="27899645"/>
<proteinExistence type="predicted"/>
<dbReference type="OMA" id="WGTGPVC"/>
<evidence type="ECO:0000313" key="4">
    <source>
        <dbReference type="Proteomes" id="UP000016931"/>
    </source>
</evidence>
<keyword evidence="2" id="KW-0732">Signal</keyword>
<gene>
    <name evidence="3" type="ORF">SEPMUDRAFT_132679</name>
</gene>
<dbReference type="RefSeq" id="XP_016761479.1">
    <property type="nucleotide sequence ID" value="XM_016902508.1"/>
</dbReference>
<dbReference type="Proteomes" id="UP000016931">
    <property type="component" value="Unassembled WGS sequence"/>
</dbReference>
<keyword evidence="4" id="KW-1185">Reference proteome</keyword>
<feature type="region of interest" description="Disordered" evidence="1">
    <location>
        <begin position="182"/>
        <end position="215"/>
    </location>
</feature>
<feature type="chain" id="PRO_5004031958" evidence="2">
    <location>
        <begin position="21"/>
        <end position="242"/>
    </location>
</feature>
<reference evidence="3 4" key="1">
    <citation type="journal article" date="2012" name="PLoS Pathog.">
        <title>Diverse lifestyles and strategies of plant pathogenesis encoded in the genomes of eighteen Dothideomycetes fungi.</title>
        <authorList>
            <person name="Ohm R.A."/>
            <person name="Feau N."/>
            <person name="Henrissat B."/>
            <person name="Schoch C.L."/>
            <person name="Horwitz B.A."/>
            <person name="Barry K.W."/>
            <person name="Condon B.J."/>
            <person name="Copeland A.C."/>
            <person name="Dhillon B."/>
            <person name="Glaser F."/>
            <person name="Hesse C.N."/>
            <person name="Kosti I."/>
            <person name="LaButti K."/>
            <person name="Lindquist E.A."/>
            <person name="Lucas S."/>
            <person name="Salamov A.A."/>
            <person name="Bradshaw R.E."/>
            <person name="Ciuffetti L."/>
            <person name="Hamelin R.C."/>
            <person name="Kema G.H.J."/>
            <person name="Lawrence C."/>
            <person name="Scott J.A."/>
            <person name="Spatafora J.W."/>
            <person name="Turgeon B.G."/>
            <person name="de Wit P.J.G.M."/>
            <person name="Zhong S."/>
            <person name="Goodwin S.B."/>
            <person name="Grigoriev I.V."/>
        </authorList>
    </citation>
    <scope>NUCLEOTIDE SEQUENCE [LARGE SCALE GENOMIC DNA]</scope>
    <source>
        <strain evidence="3 4">SO2202</strain>
    </source>
</reference>
<dbReference type="AlphaFoldDB" id="M3CHU7"/>
<sequence length="242" mass="24689">MKYFTGRVVALATLAASVHALNGIVAPANISADTKFEVTFENANSDQYRVYLAAALAGVNGPTCYLINSTSLKSPLSNLSIPASVGPSANYYSIAVADLTTGQGATYSNRFALSGATGNYSEYENKLGGSPFWSADDLPCTAYECARECAMDSYPENLTEKDAFDTMKSCILDCDGVSPAPSQTAPALASGTSTSTATSEATGEGSATESSSSSATSDSAAHRNVIFAGAAAAGVGALAFLL</sequence>
<dbReference type="EMBL" id="KB456263">
    <property type="protein sequence ID" value="EMF13358.1"/>
    <property type="molecule type" value="Genomic_DNA"/>
</dbReference>
<organism evidence="3 4">
    <name type="scientific">Sphaerulina musiva (strain SO2202)</name>
    <name type="common">Poplar stem canker fungus</name>
    <name type="synonym">Septoria musiva</name>
    <dbReference type="NCBI Taxonomy" id="692275"/>
    <lineage>
        <taxon>Eukaryota</taxon>
        <taxon>Fungi</taxon>
        <taxon>Dikarya</taxon>
        <taxon>Ascomycota</taxon>
        <taxon>Pezizomycotina</taxon>
        <taxon>Dothideomycetes</taxon>
        <taxon>Dothideomycetidae</taxon>
        <taxon>Mycosphaerellales</taxon>
        <taxon>Mycosphaerellaceae</taxon>
        <taxon>Sphaerulina</taxon>
    </lineage>
</organism>
<dbReference type="HOGENOM" id="CLU_1120543_0_0_1"/>
<accession>M3CHU7</accession>
<dbReference type="eggNOG" id="ENOG502SZXI">
    <property type="taxonomic scope" value="Eukaryota"/>
</dbReference>
<feature type="compositionally biased region" description="Low complexity" evidence="1">
    <location>
        <begin position="189"/>
        <end position="215"/>
    </location>
</feature>
<protein>
    <submittedName>
        <fullName evidence="3">Uncharacterized protein</fullName>
    </submittedName>
</protein>
<dbReference type="OrthoDB" id="5076485at2759"/>
<evidence type="ECO:0000256" key="1">
    <source>
        <dbReference type="SAM" id="MobiDB-lite"/>
    </source>
</evidence>
<evidence type="ECO:0000313" key="3">
    <source>
        <dbReference type="EMBL" id="EMF13358.1"/>
    </source>
</evidence>
<feature type="signal peptide" evidence="2">
    <location>
        <begin position="1"/>
        <end position="20"/>
    </location>
</feature>
<name>M3CHU7_SPHMS</name>
<evidence type="ECO:0000256" key="2">
    <source>
        <dbReference type="SAM" id="SignalP"/>
    </source>
</evidence>